<dbReference type="RefSeq" id="WP_067908479.1">
    <property type="nucleotide sequence ID" value="NZ_KQ954244.1"/>
</dbReference>
<dbReference type="EMBL" id="LLZS01000006">
    <property type="protein sequence ID" value="KUR71658.1"/>
    <property type="molecule type" value="Genomic_DNA"/>
</dbReference>
<name>A0A124JUW4_9SPHN</name>
<feature type="signal peptide" evidence="1">
    <location>
        <begin position="1"/>
        <end position="41"/>
    </location>
</feature>
<comment type="caution">
    <text evidence="2">The sequence shown here is derived from an EMBL/GenBank/DDBJ whole genome shotgun (WGS) entry which is preliminary data.</text>
</comment>
<sequence>MQEPGAVPMTQVRKTLTKFPRVAGAVGVACAALFVAPTAEAQTAYDITLRSIAQPTITAASLDGRARQAALSIAPPSLENSPSMVPAVYDPTAGRFVSAIGGSRGAISVTSTGAVSVIISNQTSNVLVGSSATGVPLRSDAAVTTSTLVTAQQVTATSSSSR</sequence>
<keyword evidence="3" id="KW-1185">Reference proteome</keyword>
<protein>
    <submittedName>
        <fullName evidence="2">Uncharacterized protein</fullName>
    </submittedName>
</protein>
<reference evidence="2 3" key="1">
    <citation type="submission" date="2015-10" db="EMBL/GenBank/DDBJ databases">
        <title>Draft genome sequence of Novosphingobium fuchskuhlense DSM 25065 isolated from a surface water sample of the southwest basin of Lake Grosse Fuchskuhle.</title>
        <authorList>
            <person name="Ruckert C."/>
            <person name="Winkler A."/>
            <person name="Glaeser J."/>
            <person name="Grossart H.-P."/>
            <person name="Kalinowski J."/>
            <person name="Glaeser S."/>
        </authorList>
    </citation>
    <scope>NUCLEOTIDE SEQUENCE [LARGE SCALE GENOMIC DNA]</scope>
    <source>
        <strain evidence="2 3">FNE08-7</strain>
    </source>
</reference>
<keyword evidence="1" id="KW-0732">Signal</keyword>
<organism evidence="2 3">
    <name type="scientific">Novosphingobium fuchskuhlense</name>
    <dbReference type="NCBI Taxonomy" id="1117702"/>
    <lineage>
        <taxon>Bacteria</taxon>
        <taxon>Pseudomonadati</taxon>
        <taxon>Pseudomonadota</taxon>
        <taxon>Alphaproteobacteria</taxon>
        <taxon>Sphingomonadales</taxon>
        <taxon>Sphingomonadaceae</taxon>
        <taxon>Novosphingobium</taxon>
    </lineage>
</organism>
<evidence type="ECO:0000313" key="3">
    <source>
        <dbReference type="Proteomes" id="UP000058012"/>
    </source>
</evidence>
<feature type="chain" id="PRO_5007174849" evidence="1">
    <location>
        <begin position="42"/>
        <end position="162"/>
    </location>
</feature>
<evidence type="ECO:0000256" key="1">
    <source>
        <dbReference type="SAM" id="SignalP"/>
    </source>
</evidence>
<accession>A0A124JUW4</accession>
<dbReference type="Proteomes" id="UP000058012">
    <property type="component" value="Unassembled WGS sequence"/>
</dbReference>
<evidence type="ECO:0000313" key="2">
    <source>
        <dbReference type="EMBL" id="KUR71658.1"/>
    </source>
</evidence>
<dbReference type="AlphaFoldDB" id="A0A124JUW4"/>
<gene>
    <name evidence="2" type="ORF">AQZ52_08565</name>
</gene>
<proteinExistence type="predicted"/>